<gene>
    <name evidence="2" type="ORF">QO006_001224</name>
</gene>
<dbReference type="InterPro" id="IPR028994">
    <property type="entry name" value="Integrin_alpha_N"/>
</dbReference>
<dbReference type="SUPFAM" id="SSF69318">
    <property type="entry name" value="Integrin alpha N-terminal domain"/>
    <property type="match status" value="1"/>
</dbReference>
<dbReference type="Proteomes" id="UP001232163">
    <property type="component" value="Unassembled WGS sequence"/>
</dbReference>
<accession>A0ABT9MB45</accession>
<dbReference type="EMBL" id="JAURUR010000002">
    <property type="protein sequence ID" value="MDP9763807.1"/>
    <property type="molecule type" value="Genomic_DNA"/>
</dbReference>
<comment type="caution">
    <text evidence="2">The sequence shown here is derived from an EMBL/GenBank/DDBJ whole genome shotgun (WGS) entry which is preliminary data.</text>
</comment>
<feature type="signal peptide" evidence="1">
    <location>
        <begin position="1"/>
        <end position="22"/>
    </location>
</feature>
<evidence type="ECO:0008006" key="4">
    <source>
        <dbReference type="Google" id="ProtNLM"/>
    </source>
</evidence>
<keyword evidence="3" id="KW-1185">Reference proteome</keyword>
<keyword evidence="1" id="KW-0732">Signal</keyword>
<protein>
    <recommendedName>
        <fullName evidence="4">VCBS repeat-containing protein</fullName>
    </recommendedName>
</protein>
<dbReference type="RefSeq" id="WP_307464919.1">
    <property type="nucleotide sequence ID" value="NZ_JAURUR010000002.1"/>
</dbReference>
<feature type="chain" id="PRO_5045251917" description="VCBS repeat-containing protein" evidence="1">
    <location>
        <begin position="23"/>
        <end position="284"/>
    </location>
</feature>
<sequence>MPRPLPLVIALGLVTASLPAAARVPVPAFQPVLVQRPGEREPDLLGGWAGGWLTPPQAARRLTAPLTLHARTLTGPASPVRTGPARSFGDPCLDAWAVPVQPARALNAFQVFTGPGVNVRPRPVTALPTGNATYRAVVAQELKRRGVANPDVRLRGVTRVDLNGDGRDEVLLEAWRFPGNPAFPPPVGDPGDYSVLLLRQVVGGRAVTQVLAAHVAPAARWDPGSDQPMPMATLHRLAGVADLNGDGRMELLLYGAYYEGYALTAAEWTPTGGLRPRLEAGCGV</sequence>
<name>A0ABT9MB45_9DEIO</name>
<reference evidence="2 3" key="1">
    <citation type="submission" date="2023-07" db="EMBL/GenBank/DDBJ databases">
        <title>Genomic Encyclopedia of Type Strains, Phase IV (KMG-IV): sequencing the most valuable type-strain genomes for metagenomic binning, comparative biology and taxonomic classification.</title>
        <authorList>
            <person name="Goeker M."/>
        </authorList>
    </citation>
    <scope>NUCLEOTIDE SEQUENCE [LARGE SCALE GENOMIC DNA]</scope>
    <source>
        <strain evidence="2 3">NIO-1023</strain>
    </source>
</reference>
<organism evidence="2 3">
    <name type="scientific">Deinococcus enclensis</name>
    <dbReference type="NCBI Taxonomy" id="1049582"/>
    <lineage>
        <taxon>Bacteria</taxon>
        <taxon>Thermotogati</taxon>
        <taxon>Deinococcota</taxon>
        <taxon>Deinococci</taxon>
        <taxon>Deinococcales</taxon>
        <taxon>Deinococcaceae</taxon>
        <taxon>Deinococcus</taxon>
    </lineage>
</organism>
<evidence type="ECO:0000256" key="1">
    <source>
        <dbReference type="SAM" id="SignalP"/>
    </source>
</evidence>
<evidence type="ECO:0000313" key="3">
    <source>
        <dbReference type="Proteomes" id="UP001232163"/>
    </source>
</evidence>
<proteinExistence type="predicted"/>
<evidence type="ECO:0000313" key="2">
    <source>
        <dbReference type="EMBL" id="MDP9763807.1"/>
    </source>
</evidence>